<dbReference type="OrthoDB" id="9801054at2"/>
<keyword evidence="1 13" id="KW-0004">4Fe-4S</keyword>
<comment type="similarity">
    <text evidence="13">Belongs to the TtcA family.</text>
</comment>
<keyword evidence="8 13" id="KW-0067">ATP-binding</keyword>
<feature type="binding site" evidence="13">
    <location>
        <position position="131"/>
    </location>
    <ligand>
        <name>[4Fe-4S] cluster</name>
        <dbReference type="ChEBI" id="CHEBI:49883"/>
    </ligand>
</feature>
<feature type="domain" description="tRNA(Ile)-lysidine/2-thiocytidine synthase N-terminal" evidence="14">
    <location>
        <begin position="48"/>
        <end position="206"/>
    </location>
</feature>
<comment type="function">
    <text evidence="13">Catalyzes the ATP-dependent 2-thiolation of cytidine in position 32 of tRNA, to form 2-thiocytidine (s(2)C32). The sulfur atoms are provided by the cysteine/cysteine desulfurase (IscS) system.</text>
</comment>
<name>A0A1K2HKY0_9NEIS</name>
<keyword evidence="16" id="KW-1185">Reference proteome</keyword>
<dbReference type="EC" id="2.8.1.-" evidence="13"/>
<dbReference type="GO" id="GO:0034227">
    <property type="term" value="P:tRNA thio-modification"/>
    <property type="evidence" value="ECO:0007669"/>
    <property type="project" value="UniProtKB-UniRule"/>
</dbReference>
<comment type="subcellular location">
    <subcellularLocation>
        <location evidence="13">Cytoplasm</location>
    </subcellularLocation>
</comment>
<dbReference type="EMBL" id="FPKR01000008">
    <property type="protein sequence ID" value="SFZ77341.1"/>
    <property type="molecule type" value="Genomic_DNA"/>
</dbReference>
<comment type="pathway">
    <text evidence="13">tRNA modification.</text>
</comment>
<dbReference type="STRING" id="1121279.SAMN02745887_02348"/>
<dbReference type="GO" id="GO:0016783">
    <property type="term" value="F:sulfurtransferase activity"/>
    <property type="evidence" value="ECO:0007669"/>
    <property type="project" value="UniProtKB-UniRule"/>
</dbReference>
<evidence type="ECO:0000256" key="1">
    <source>
        <dbReference type="ARBA" id="ARBA00022485"/>
    </source>
</evidence>
<keyword evidence="5 13" id="KW-0819">tRNA processing</keyword>
<dbReference type="CDD" id="cd24138">
    <property type="entry name" value="TtcA-like"/>
    <property type="match status" value="1"/>
</dbReference>
<dbReference type="InterPro" id="IPR035107">
    <property type="entry name" value="tRNA_thiolation_TtcA_Ctu1"/>
</dbReference>
<dbReference type="PANTHER" id="PTHR43686:SF1">
    <property type="entry name" value="AMINOTRAN_5 DOMAIN-CONTAINING PROTEIN"/>
    <property type="match status" value="1"/>
</dbReference>
<keyword evidence="10 13" id="KW-0694">RNA-binding</keyword>
<feature type="binding site" evidence="13">
    <location>
        <position position="219"/>
    </location>
    <ligand>
        <name>[4Fe-4S] cluster</name>
        <dbReference type="ChEBI" id="CHEBI:49883"/>
    </ligand>
</feature>
<keyword evidence="6 13" id="KW-0479">Metal-binding</keyword>
<keyword evidence="7 13" id="KW-0547">Nucleotide-binding</keyword>
<dbReference type="SUPFAM" id="SSF52402">
    <property type="entry name" value="Adenine nucleotide alpha hydrolases-like"/>
    <property type="match status" value="1"/>
</dbReference>
<feature type="short sequence motif" description="PP-loop motif" evidence="13">
    <location>
        <begin position="53"/>
        <end position="58"/>
    </location>
</feature>
<sequence>MDTAVTDTSPSSAEQKAKYNFDKLAKRLRHAVGDAINDFNMIEQGDRIMVCMSGGKDSYTMLDILLSLQKSAPIDFELVAVNLDQKQPGFPEHVLPEYLASLGVEYRIIEEDTYSIVKRVIEDGKTTCGLCSRLRRGILYRVADELGCTKIALGHHRDDILETLFLNMFHGGRLKAMPPKLVSDDGKHMVIRPLAYCREKDIERYAGLRAFPIIPCNLCGSQPNLQREVVGQMLKDWDKRFPGRLETMFRSLQNVVPSHLADPKQFDFVGLQTQDSPYADGDTAFDAPELPSNENAHPFAKLSILDSRNRSGGCH</sequence>
<reference evidence="15 16" key="1">
    <citation type="submission" date="2016-11" db="EMBL/GenBank/DDBJ databases">
        <authorList>
            <person name="Jaros S."/>
            <person name="Januszkiewicz K."/>
            <person name="Wedrychowicz H."/>
        </authorList>
    </citation>
    <scope>NUCLEOTIDE SEQUENCE [LARGE SCALE GENOMIC DNA]</scope>
    <source>
        <strain evidence="15 16">DSM 18899</strain>
    </source>
</reference>
<dbReference type="GO" id="GO:0000287">
    <property type="term" value="F:magnesium ion binding"/>
    <property type="evidence" value="ECO:0007669"/>
    <property type="project" value="UniProtKB-UniRule"/>
</dbReference>
<evidence type="ECO:0000256" key="8">
    <source>
        <dbReference type="ARBA" id="ARBA00022840"/>
    </source>
</evidence>
<evidence type="ECO:0000256" key="7">
    <source>
        <dbReference type="ARBA" id="ARBA00022741"/>
    </source>
</evidence>
<evidence type="ECO:0000256" key="13">
    <source>
        <dbReference type="HAMAP-Rule" id="MF_01850"/>
    </source>
</evidence>
<accession>A0A1K2HKY0</accession>
<dbReference type="RefSeq" id="WP_072428849.1">
    <property type="nucleotide sequence ID" value="NZ_FPKR01000008.1"/>
</dbReference>
<evidence type="ECO:0000256" key="10">
    <source>
        <dbReference type="ARBA" id="ARBA00022884"/>
    </source>
</evidence>
<dbReference type="NCBIfam" id="NF007972">
    <property type="entry name" value="PRK10696.1"/>
    <property type="match status" value="1"/>
</dbReference>
<comment type="catalytic activity">
    <reaction evidence="13">
        <text>cytidine(32) in tRNA + S-sulfanyl-L-cysteinyl-[cysteine desulfurase] + AH2 + ATP = 2-thiocytidine(32) in tRNA + L-cysteinyl-[cysteine desulfurase] + A + AMP + diphosphate + H(+)</text>
        <dbReference type="Rhea" id="RHEA:57048"/>
        <dbReference type="Rhea" id="RHEA-COMP:10288"/>
        <dbReference type="Rhea" id="RHEA-COMP:12157"/>
        <dbReference type="Rhea" id="RHEA-COMP:12158"/>
        <dbReference type="Rhea" id="RHEA-COMP:14821"/>
        <dbReference type="ChEBI" id="CHEBI:13193"/>
        <dbReference type="ChEBI" id="CHEBI:15378"/>
        <dbReference type="ChEBI" id="CHEBI:17499"/>
        <dbReference type="ChEBI" id="CHEBI:29950"/>
        <dbReference type="ChEBI" id="CHEBI:30616"/>
        <dbReference type="ChEBI" id="CHEBI:33019"/>
        <dbReference type="ChEBI" id="CHEBI:61963"/>
        <dbReference type="ChEBI" id="CHEBI:82748"/>
        <dbReference type="ChEBI" id="CHEBI:141453"/>
        <dbReference type="ChEBI" id="CHEBI:456215"/>
    </reaction>
</comment>
<evidence type="ECO:0000256" key="5">
    <source>
        <dbReference type="ARBA" id="ARBA00022694"/>
    </source>
</evidence>
<comment type="cofactor">
    <cofactor evidence="13">
        <name>[4Fe-4S] cluster</name>
        <dbReference type="ChEBI" id="CHEBI:49883"/>
    </cofactor>
    <text evidence="13">Binds 1 [4Fe-4S] cluster per subunit. The cluster is chelated by three Cys residues, the fourth Fe has a free coordination site that may bind a sulfur atom transferred from the persulfide of IscS.</text>
</comment>
<dbReference type="AlphaFoldDB" id="A0A1K2HKY0"/>
<evidence type="ECO:0000256" key="12">
    <source>
        <dbReference type="ARBA" id="ARBA00023014"/>
    </source>
</evidence>
<keyword evidence="4 13" id="KW-0808">Transferase</keyword>
<comment type="cofactor">
    <cofactor evidence="13">
        <name>Mg(2+)</name>
        <dbReference type="ChEBI" id="CHEBI:18420"/>
    </cofactor>
</comment>
<keyword evidence="11 13" id="KW-0408">Iron</keyword>
<feature type="binding site" evidence="13">
    <location>
        <position position="128"/>
    </location>
    <ligand>
        <name>[4Fe-4S] cluster</name>
        <dbReference type="ChEBI" id="CHEBI:49883"/>
    </ligand>
</feature>
<keyword evidence="3 13" id="KW-0820">tRNA-binding</keyword>
<dbReference type="PIRSF" id="PIRSF004976">
    <property type="entry name" value="ATPase_YdaO"/>
    <property type="match status" value="1"/>
</dbReference>
<dbReference type="Proteomes" id="UP000186513">
    <property type="component" value="Unassembled WGS sequence"/>
</dbReference>
<proteinExistence type="inferred from homology"/>
<gene>
    <name evidence="13" type="primary">ttcA</name>
    <name evidence="15" type="ORF">SAMN02745887_02348</name>
</gene>
<dbReference type="GO" id="GO:0005737">
    <property type="term" value="C:cytoplasm"/>
    <property type="evidence" value="ECO:0007669"/>
    <property type="project" value="UniProtKB-SubCell"/>
</dbReference>
<evidence type="ECO:0000313" key="15">
    <source>
        <dbReference type="EMBL" id="SFZ77341.1"/>
    </source>
</evidence>
<keyword evidence="9 13" id="KW-0460">Magnesium</keyword>
<dbReference type="GO" id="GO:0051539">
    <property type="term" value="F:4 iron, 4 sulfur cluster binding"/>
    <property type="evidence" value="ECO:0007669"/>
    <property type="project" value="UniProtKB-UniRule"/>
</dbReference>
<evidence type="ECO:0000259" key="14">
    <source>
        <dbReference type="Pfam" id="PF01171"/>
    </source>
</evidence>
<evidence type="ECO:0000256" key="11">
    <source>
        <dbReference type="ARBA" id="ARBA00023004"/>
    </source>
</evidence>
<protein>
    <recommendedName>
        <fullName evidence="13">tRNA-cytidine(32) 2-sulfurtransferase</fullName>
        <ecNumber evidence="13">2.8.1.-</ecNumber>
    </recommendedName>
    <alternativeName>
        <fullName evidence="13">Two-thiocytidine biosynthesis protein A</fullName>
    </alternativeName>
    <alternativeName>
        <fullName evidence="13">tRNA 2-thiocytidine biosynthesis protein TtcA</fullName>
    </alternativeName>
</protein>
<dbReference type="GO" id="GO:0000049">
    <property type="term" value="F:tRNA binding"/>
    <property type="evidence" value="ECO:0007669"/>
    <property type="project" value="UniProtKB-KW"/>
</dbReference>
<dbReference type="Gene3D" id="3.40.50.620">
    <property type="entry name" value="HUPs"/>
    <property type="match status" value="1"/>
</dbReference>
<keyword evidence="12 13" id="KW-0411">Iron-sulfur</keyword>
<dbReference type="InterPro" id="IPR014729">
    <property type="entry name" value="Rossmann-like_a/b/a_fold"/>
</dbReference>
<keyword evidence="2 13" id="KW-0963">Cytoplasm</keyword>
<dbReference type="HAMAP" id="MF_01850">
    <property type="entry name" value="TtcA"/>
    <property type="match status" value="1"/>
</dbReference>
<evidence type="ECO:0000256" key="3">
    <source>
        <dbReference type="ARBA" id="ARBA00022555"/>
    </source>
</evidence>
<comment type="miscellaneous">
    <text evidence="13">The thiolation reaction likely consists of two steps: a first activation step by ATP to form an adenylated intermediate of the target base of tRNA, and a second nucleophilic substitution step of the sulfur (S) atom supplied by the hydrosulfide attached to the Fe-S cluster.</text>
</comment>
<dbReference type="GO" id="GO:0005524">
    <property type="term" value="F:ATP binding"/>
    <property type="evidence" value="ECO:0007669"/>
    <property type="project" value="UniProtKB-UniRule"/>
</dbReference>
<dbReference type="Pfam" id="PF01171">
    <property type="entry name" value="ATP_bind_3"/>
    <property type="match status" value="1"/>
</dbReference>
<dbReference type="PANTHER" id="PTHR43686">
    <property type="entry name" value="SULFURTRANSFERASE-RELATED"/>
    <property type="match status" value="1"/>
</dbReference>
<evidence type="ECO:0000256" key="4">
    <source>
        <dbReference type="ARBA" id="ARBA00022679"/>
    </source>
</evidence>
<evidence type="ECO:0000256" key="9">
    <source>
        <dbReference type="ARBA" id="ARBA00022842"/>
    </source>
</evidence>
<evidence type="ECO:0000256" key="2">
    <source>
        <dbReference type="ARBA" id="ARBA00022490"/>
    </source>
</evidence>
<evidence type="ECO:0000313" key="16">
    <source>
        <dbReference type="Proteomes" id="UP000186513"/>
    </source>
</evidence>
<dbReference type="InterPro" id="IPR011063">
    <property type="entry name" value="TilS/TtcA_N"/>
</dbReference>
<dbReference type="InterPro" id="IPR012089">
    <property type="entry name" value="tRNA_Cyd_32_2_STrfase"/>
</dbReference>
<evidence type="ECO:0000256" key="6">
    <source>
        <dbReference type="ARBA" id="ARBA00022723"/>
    </source>
</evidence>
<comment type="subunit">
    <text evidence="13">Homodimer.</text>
</comment>
<organism evidence="15 16">
    <name type="scientific">Chitinimonas taiwanensis DSM 18899</name>
    <dbReference type="NCBI Taxonomy" id="1121279"/>
    <lineage>
        <taxon>Bacteria</taxon>
        <taxon>Pseudomonadati</taxon>
        <taxon>Pseudomonadota</taxon>
        <taxon>Betaproteobacteria</taxon>
        <taxon>Neisseriales</taxon>
        <taxon>Chitinibacteraceae</taxon>
        <taxon>Chitinimonas</taxon>
    </lineage>
</organism>